<organism evidence="1 2">
    <name type="scientific">Hyaloscypha variabilis (strain UAMH 11265 / GT02V1 / F)</name>
    <name type="common">Meliniomyces variabilis</name>
    <dbReference type="NCBI Taxonomy" id="1149755"/>
    <lineage>
        <taxon>Eukaryota</taxon>
        <taxon>Fungi</taxon>
        <taxon>Dikarya</taxon>
        <taxon>Ascomycota</taxon>
        <taxon>Pezizomycotina</taxon>
        <taxon>Leotiomycetes</taxon>
        <taxon>Helotiales</taxon>
        <taxon>Hyaloscyphaceae</taxon>
        <taxon>Hyaloscypha</taxon>
        <taxon>Hyaloscypha variabilis</taxon>
    </lineage>
</organism>
<keyword evidence="2" id="KW-1185">Reference proteome</keyword>
<accession>A0A2J6R8A5</accession>
<dbReference type="Gene3D" id="3.90.1410.10">
    <property type="entry name" value="set domain protein methyltransferase, domain 1"/>
    <property type="match status" value="1"/>
</dbReference>
<protein>
    <submittedName>
        <fullName evidence="1">SET domain-containing protein</fullName>
    </submittedName>
</protein>
<dbReference type="SUPFAM" id="SSF82199">
    <property type="entry name" value="SET domain"/>
    <property type="match status" value="1"/>
</dbReference>
<name>A0A2J6R8A5_HYAVF</name>
<gene>
    <name evidence="1" type="ORF">L207DRAFT_436415</name>
</gene>
<dbReference type="PANTHER" id="PTHR13271">
    <property type="entry name" value="UNCHARACTERIZED PUTATIVE METHYLTRANSFERASE"/>
    <property type="match status" value="1"/>
</dbReference>
<evidence type="ECO:0000313" key="2">
    <source>
        <dbReference type="Proteomes" id="UP000235786"/>
    </source>
</evidence>
<dbReference type="PANTHER" id="PTHR13271:SF146">
    <property type="entry name" value="SET DOMAIN-CONTAINING PROTEIN"/>
    <property type="match status" value="1"/>
</dbReference>
<sequence>MAEDIGTVRGLVNWASKYEIPLHSQVEVYQDPVTGLSFRAREDLLPGTKIVDCSYKLSLSYLNAISAALDFPRHGSVPFPPEFIEHMEQENPHIIGHFFLMQQYLRGEKSVWSPYIRLLPQPDELERLGFPNWWPEADRKFLQATNAEPSVGKRDKIWHEAWEKGHTLLEGRFENWTAYTHSLYRWAATIYDSRSFRPSVTIPTQLVARPQVVDHMVKDRFAVLFPLLDIGNHNGIDQAEWIPDAAASHLSLVIPEAIPKGSQIFNYYGNKSNSELLIAYGFILPLPENEKFNLKVHPLPEVEQLRRSQSCHRRFYTRPGEEWRFYVRTNNGDPDVQTVLGTFSEGFVDTIVCMSANSREKEFILQNPGYCIEKVPDPFQGPLSRALIRGLRVAVLKLQKDVKRLENIGAELGQPQNKNQELALNYRQGQLRVLKGALDLAARHGLQTTSFNCLCPHEEANLEMNKSAPFLSLECAYAWLERYYPSEGATVVQWISKDQDESLPLNWAVLIEDWNNTYWIVWIFVIWMLRKRDFEKFSVEHENLHSWLGSWAE</sequence>
<dbReference type="STRING" id="1149755.A0A2J6R8A5"/>
<dbReference type="AlphaFoldDB" id="A0A2J6R8A5"/>
<dbReference type="Proteomes" id="UP000235786">
    <property type="component" value="Unassembled WGS sequence"/>
</dbReference>
<proteinExistence type="predicted"/>
<dbReference type="GO" id="GO:0005634">
    <property type="term" value="C:nucleus"/>
    <property type="evidence" value="ECO:0007669"/>
    <property type="project" value="TreeGrafter"/>
</dbReference>
<dbReference type="InterPro" id="IPR050600">
    <property type="entry name" value="SETD3_SETD6_MTase"/>
</dbReference>
<evidence type="ECO:0000313" key="1">
    <source>
        <dbReference type="EMBL" id="PMD34754.1"/>
    </source>
</evidence>
<dbReference type="OrthoDB" id="42889at2759"/>
<dbReference type="InterPro" id="IPR046341">
    <property type="entry name" value="SET_dom_sf"/>
</dbReference>
<dbReference type="GO" id="GO:0016279">
    <property type="term" value="F:protein-lysine N-methyltransferase activity"/>
    <property type="evidence" value="ECO:0007669"/>
    <property type="project" value="TreeGrafter"/>
</dbReference>
<dbReference type="EMBL" id="KZ613953">
    <property type="protein sequence ID" value="PMD34754.1"/>
    <property type="molecule type" value="Genomic_DNA"/>
</dbReference>
<reference evidence="1 2" key="1">
    <citation type="submission" date="2016-04" db="EMBL/GenBank/DDBJ databases">
        <title>A degradative enzymes factory behind the ericoid mycorrhizal symbiosis.</title>
        <authorList>
            <consortium name="DOE Joint Genome Institute"/>
            <person name="Martino E."/>
            <person name="Morin E."/>
            <person name="Grelet G."/>
            <person name="Kuo A."/>
            <person name="Kohler A."/>
            <person name="Daghino S."/>
            <person name="Barry K."/>
            <person name="Choi C."/>
            <person name="Cichocki N."/>
            <person name="Clum A."/>
            <person name="Copeland A."/>
            <person name="Hainaut M."/>
            <person name="Haridas S."/>
            <person name="Labutti K."/>
            <person name="Lindquist E."/>
            <person name="Lipzen A."/>
            <person name="Khouja H.-R."/>
            <person name="Murat C."/>
            <person name="Ohm R."/>
            <person name="Olson A."/>
            <person name="Spatafora J."/>
            <person name="Veneault-Fourrey C."/>
            <person name="Henrissat B."/>
            <person name="Grigoriev I."/>
            <person name="Martin F."/>
            <person name="Perotto S."/>
        </authorList>
    </citation>
    <scope>NUCLEOTIDE SEQUENCE [LARGE SCALE GENOMIC DNA]</scope>
    <source>
        <strain evidence="1 2">F</strain>
    </source>
</reference>